<evidence type="ECO:0000313" key="2">
    <source>
        <dbReference type="EMBL" id="SEK51744.1"/>
    </source>
</evidence>
<dbReference type="OrthoDB" id="9797568at2"/>
<evidence type="ECO:0008006" key="4">
    <source>
        <dbReference type="Google" id="ProtNLM"/>
    </source>
</evidence>
<reference evidence="3" key="1">
    <citation type="submission" date="2016-10" db="EMBL/GenBank/DDBJ databases">
        <authorList>
            <person name="Varghese N."/>
            <person name="Submissions S."/>
        </authorList>
    </citation>
    <scope>NUCLEOTIDE SEQUENCE [LARGE SCALE GENOMIC DNA]</scope>
    <source>
        <strain evidence="3">LMG 26383,CCUG 61248,R- 45681</strain>
    </source>
</reference>
<evidence type="ECO:0000313" key="3">
    <source>
        <dbReference type="Proteomes" id="UP000199664"/>
    </source>
</evidence>
<dbReference type="InterPro" id="IPR018445">
    <property type="entry name" value="Put_Phosphate_transp_reg"/>
</dbReference>
<name>A0A1H7HNE0_9HYPH</name>
<dbReference type="InterPro" id="IPR038078">
    <property type="entry name" value="PhoU-like_sf"/>
</dbReference>
<dbReference type="AlphaFoldDB" id="A0A1H7HNE0"/>
<organism evidence="2 3">
    <name type="scientific">Bosea lupini</name>
    <dbReference type="NCBI Taxonomy" id="1036779"/>
    <lineage>
        <taxon>Bacteria</taxon>
        <taxon>Pseudomonadati</taxon>
        <taxon>Pseudomonadota</taxon>
        <taxon>Alphaproteobacteria</taxon>
        <taxon>Hyphomicrobiales</taxon>
        <taxon>Boseaceae</taxon>
        <taxon>Bosea</taxon>
    </lineage>
</organism>
<dbReference type="InterPro" id="IPR052912">
    <property type="entry name" value="UPF0111_domain"/>
</dbReference>
<dbReference type="RefSeq" id="WP_091829777.1">
    <property type="nucleotide sequence ID" value="NZ_FOAN01000001.1"/>
</dbReference>
<dbReference type="PANTHER" id="PTHR37298">
    <property type="entry name" value="UPF0111 PROTEIN YKAA"/>
    <property type="match status" value="1"/>
</dbReference>
<dbReference type="Proteomes" id="UP000199664">
    <property type="component" value="Unassembled WGS sequence"/>
</dbReference>
<dbReference type="PANTHER" id="PTHR37298:SF1">
    <property type="entry name" value="UPF0111 PROTEIN YKAA"/>
    <property type="match status" value="1"/>
</dbReference>
<dbReference type="Gene3D" id="1.20.58.220">
    <property type="entry name" value="Phosphate transport system protein phou homolog 2, domain 2"/>
    <property type="match status" value="1"/>
</dbReference>
<keyword evidence="3" id="KW-1185">Reference proteome</keyword>
<dbReference type="STRING" id="1036779.SAMN04515666_101710"/>
<proteinExistence type="inferred from homology"/>
<comment type="similarity">
    <text evidence="1">Belongs to the UPF0111 family.</text>
</comment>
<protein>
    <recommendedName>
        <fullName evidence="4">Nuclease PIN</fullName>
    </recommendedName>
</protein>
<accession>A0A1H7HNE0</accession>
<dbReference type="EMBL" id="FOAN01000001">
    <property type="protein sequence ID" value="SEK51744.1"/>
    <property type="molecule type" value="Genomic_DNA"/>
</dbReference>
<gene>
    <name evidence="2" type="ORF">SAMN04515666_101710</name>
</gene>
<dbReference type="Pfam" id="PF01865">
    <property type="entry name" value="PhoU_div"/>
    <property type="match status" value="1"/>
</dbReference>
<sequence>MLGWFQKLLPKEDKFFVLFERHAQTLQAGAAALDGVLSGTTAIAAGCAEIFAEENRADTIAGEVMLEVGRTFITPFDRGDIEELIGSMDDAIDQMQKTAKAIQLFEVERFEPSMQELGKTIVTASHKVGELLPMLRDIKKHAVGIGALAKEIGAIEEHSDRLYDQGLKELFKAHRGSDAMGFIVGAEIYDHLEKVVDRFEDVAKRVSRIVLEHL</sequence>
<evidence type="ECO:0000256" key="1">
    <source>
        <dbReference type="ARBA" id="ARBA00008591"/>
    </source>
</evidence>